<keyword evidence="3 5" id="KW-1133">Transmembrane helix</keyword>
<feature type="transmembrane region" description="Helical" evidence="5">
    <location>
        <begin position="7"/>
        <end position="37"/>
    </location>
</feature>
<feature type="transmembrane region" description="Helical" evidence="5">
    <location>
        <begin position="275"/>
        <end position="294"/>
    </location>
</feature>
<dbReference type="PANTHER" id="PTHR43701">
    <property type="entry name" value="MEMBRANE TRANSPORTER PROTEIN MJ0441-RELATED"/>
    <property type="match status" value="1"/>
</dbReference>
<sequence length="296" mass="32105">MLELIGLALFGGVVACYGTLVGIGGGPMIVPLVAMLYPYDTTTIVAISVMVVFCNTLSGSIAYLRERRIDIVSAVKFGLVSIPGALLSVFALHYIHINAFSFLFGFFLILLASYIFLHPVIENPGTGRPFWMGRRQRSTSPKRLTFGEEFVGLPDLPERQHPLRTIRDRSGNSFTFRVNERLGMGITAMIGVFSTFLGIGGGLIQVPTLVYILSFPVHVATATSHLITAINSGFTLIPLMVFGAIPYATALPLAIGAVVGAQIGARLSNRFDDATLLRLLIPVFILMGAKLMFFNF</sequence>
<dbReference type="Pfam" id="PF01925">
    <property type="entry name" value="TauE"/>
    <property type="match status" value="1"/>
</dbReference>
<evidence type="ECO:0000256" key="1">
    <source>
        <dbReference type="ARBA" id="ARBA00004141"/>
    </source>
</evidence>
<keyword evidence="5" id="KW-1003">Cell membrane</keyword>
<name>U5IHV2_9DELT</name>
<organism evidence="6">
    <name type="scientific">delta proteobacterium ML-1</name>
    <dbReference type="NCBI Taxonomy" id="947513"/>
    <lineage>
        <taxon>Bacteria</taxon>
        <taxon>Deltaproteobacteria</taxon>
    </lineage>
</organism>
<dbReference type="EMBL" id="JX869936">
    <property type="protein sequence ID" value="AFZ77008.1"/>
    <property type="molecule type" value="Genomic_DNA"/>
</dbReference>
<evidence type="ECO:0000256" key="3">
    <source>
        <dbReference type="ARBA" id="ARBA00022989"/>
    </source>
</evidence>
<accession>U5IHV2</accession>
<protein>
    <recommendedName>
        <fullName evidence="5">Probable membrane transporter protein</fullName>
    </recommendedName>
</protein>
<keyword evidence="4 5" id="KW-0472">Membrane</keyword>
<dbReference type="PANTHER" id="PTHR43701:SF2">
    <property type="entry name" value="MEMBRANE TRANSPORTER PROTEIN YJNA-RELATED"/>
    <property type="match status" value="1"/>
</dbReference>
<dbReference type="AlphaFoldDB" id="U5IHV2"/>
<comment type="subcellular location">
    <subcellularLocation>
        <location evidence="5">Cell membrane</location>
        <topology evidence="5">Multi-pass membrane protein</topology>
    </subcellularLocation>
    <subcellularLocation>
        <location evidence="1">Membrane</location>
        <topology evidence="1">Multi-pass membrane protein</topology>
    </subcellularLocation>
</comment>
<evidence type="ECO:0000256" key="2">
    <source>
        <dbReference type="ARBA" id="ARBA00022692"/>
    </source>
</evidence>
<feature type="transmembrane region" description="Helical" evidence="5">
    <location>
        <begin position="102"/>
        <end position="121"/>
    </location>
</feature>
<dbReference type="GO" id="GO:0005886">
    <property type="term" value="C:plasma membrane"/>
    <property type="evidence" value="ECO:0007669"/>
    <property type="project" value="UniProtKB-SubCell"/>
</dbReference>
<feature type="transmembrane region" description="Helical" evidence="5">
    <location>
        <begin position="43"/>
        <end position="65"/>
    </location>
</feature>
<feature type="transmembrane region" description="Helical" evidence="5">
    <location>
        <begin position="239"/>
        <end position="263"/>
    </location>
</feature>
<gene>
    <name evidence="6" type="ORF">ALPM_00040</name>
</gene>
<feature type="transmembrane region" description="Helical" evidence="5">
    <location>
        <begin position="209"/>
        <end position="227"/>
    </location>
</feature>
<comment type="similarity">
    <text evidence="5">Belongs to the 4-toluene sulfonate uptake permease (TSUP) (TC 2.A.102) family.</text>
</comment>
<reference evidence="6" key="1">
    <citation type="journal article" date="2013" name="Environ. Microbiol.">
        <title>Comparative genomic analysis of magnetotactic bacteria from the Deltaproteobacteria provides new insights into magnetite and greigite magnetosome genes required for magnetotaxis.</title>
        <authorList>
            <person name="Lefevre C.T."/>
            <person name="Trubitsyn D."/>
            <person name="Abreu F."/>
            <person name="Kolinko S."/>
            <person name="Jogler C."/>
            <person name="de Almeida L.G."/>
            <person name="de Vasconcelos A.T."/>
            <person name="Kube M."/>
            <person name="Reinhardt R."/>
            <person name="Lins U."/>
            <person name="Pignol D."/>
            <person name="Schuler D."/>
            <person name="Bazylinski D.A."/>
            <person name="Ginet N."/>
        </authorList>
    </citation>
    <scope>NUCLEOTIDE SEQUENCE</scope>
    <source>
        <strain evidence="6">ML-1</strain>
    </source>
</reference>
<dbReference type="InterPro" id="IPR051598">
    <property type="entry name" value="TSUP/Inactive_protease-like"/>
</dbReference>
<evidence type="ECO:0000313" key="6">
    <source>
        <dbReference type="EMBL" id="AFZ77008.1"/>
    </source>
</evidence>
<keyword evidence="2 5" id="KW-0812">Transmembrane</keyword>
<dbReference type="InterPro" id="IPR002781">
    <property type="entry name" value="TM_pro_TauE-like"/>
</dbReference>
<evidence type="ECO:0000256" key="5">
    <source>
        <dbReference type="RuleBase" id="RU363041"/>
    </source>
</evidence>
<proteinExistence type="inferred from homology"/>
<evidence type="ECO:0000256" key="4">
    <source>
        <dbReference type="ARBA" id="ARBA00023136"/>
    </source>
</evidence>
<feature type="transmembrane region" description="Helical" evidence="5">
    <location>
        <begin position="182"/>
        <end position="203"/>
    </location>
</feature>
<feature type="transmembrane region" description="Helical" evidence="5">
    <location>
        <begin position="77"/>
        <end position="96"/>
    </location>
</feature>